<evidence type="ECO:0000313" key="3">
    <source>
        <dbReference type="Proteomes" id="UP000009169"/>
    </source>
</evidence>
<accession>F2PRE2</accession>
<organism evidence="2 3">
    <name type="scientific">Trichophyton equinum (strain ATCC MYA-4606 / CBS 127.97)</name>
    <name type="common">Horse ringworm fungus</name>
    <dbReference type="NCBI Taxonomy" id="559882"/>
    <lineage>
        <taxon>Eukaryota</taxon>
        <taxon>Fungi</taxon>
        <taxon>Dikarya</taxon>
        <taxon>Ascomycota</taxon>
        <taxon>Pezizomycotina</taxon>
        <taxon>Eurotiomycetes</taxon>
        <taxon>Eurotiomycetidae</taxon>
        <taxon>Onygenales</taxon>
        <taxon>Arthrodermataceae</taxon>
        <taxon>Trichophyton</taxon>
    </lineage>
</organism>
<protein>
    <submittedName>
        <fullName evidence="2">Uncharacterized protein</fullName>
    </submittedName>
</protein>
<reference evidence="3" key="1">
    <citation type="journal article" date="2012" name="MBio">
        <title>Comparative genome analysis of Trichophyton rubrum and related dermatophytes reveals candidate genes involved in infection.</title>
        <authorList>
            <person name="Martinez D.A."/>
            <person name="Oliver B.G."/>
            <person name="Graeser Y."/>
            <person name="Goldberg J.M."/>
            <person name="Li W."/>
            <person name="Martinez-Rossi N.M."/>
            <person name="Monod M."/>
            <person name="Shelest E."/>
            <person name="Barton R.C."/>
            <person name="Birch E."/>
            <person name="Brakhage A.A."/>
            <person name="Chen Z."/>
            <person name="Gurr S.J."/>
            <person name="Heiman D."/>
            <person name="Heitman J."/>
            <person name="Kosti I."/>
            <person name="Rossi A."/>
            <person name="Saif S."/>
            <person name="Samalova M."/>
            <person name="Saunders C.W."/>
            <person name="Shea T."/>
            <person name="Summerbell R.C."/>
            <person name="Xu J."/>
            <person name="Young S."/>
            <person name="Zeng Q."/>
            <person name="Birren B.W."/>
            <person name="Cuomo C.A."/>
            <person name="White T.C."/>
        </authorList>
    </citation>
    <scope>NUCLEOTIDE SEQUENCE [LARGE SCALE GENOMIC DNA]</scope>
    <source>
        <strain evidence="3">ATCC MYA-4606 / CBS 127.97</strain>
    </source>
</reference>
<gene>
    <name evidence="2" type="ORF">TEQG_03659</name>
</gene>
<evidence type="ECO:0000256" key="1">
    <source>
        <dbReference type="SAM" id="MobiDB-lite"/>
    </source>
</evidence>
<dbReference type="eggNOG" id="ENOG502RQE3">
    <property type="taxonomic scope" value="Eukaryota"/>
</dbReference>
<feature type="region of interest" description="Disordered" evidence="1">
    <location>
        <begin position="1"/>
        <end position="21"/>
    </location>
</feature>
<dbReference type="Proteomes" id="UP000009169">
    <property type="component" value="Unassembled WGS sequence"/>
</dbReference>
<feature type="region of interest" description="Disordered" evidence="1">
    <location>
        <begin position="38"/>
        <end position="64"/>
    </location>
</feature>
<dbReference type="EMBL" id="DS995733">
    <property type="protein sequence ID" value="EGE04460.1"/>
    <property type="molecule type" value="Genomic_DNA"/>
</dbReference>
<name>F2PRE2_TRIEC</name>
<sequence length="109" mass="11908">MEAACTEVQGEKERKKNNADAVGSALDAGSFGEFLKNQQGKEKRTNSSAMINSGSFWGGKRREPDRSRERLFTSAVSFLFCPLGGRDGEGWSWPGVEAEDERGGCWTGI</sequence>
<dbReference type="HOGENOM" id="CLU_2209392_0_0_1"/>
<feature type="compositionally biased region" description="Polar residues" evidence="1">
    <location>
        <begin position="46"/>
        <end position="55"/>
    </location>
</feature>
<proteinExistence type="predicted"/>
<evidence type="ECO:0000313" key="2">
    <source>
        <dbReference type="EMBL" id="EGE04460.1"/>
    </source>
</evidence>
<feature type="compositionally biased region" description="Basic and acidic residues" evidence="1">
    <location>
        <begin position="9"/>
        <end position="18"/>
    </location>
</feature>
<dbReference type="VEuPathDB" id="FungiDB:TEQG_03659"/>
<dbReference type="AlphaFoldDB" id="F2PRE2"/>
<keyword evidence="3" id="KW-1185">Reference proteome</keyword>